<dbReference type="InterPro" id="IPR000307">
    <property type="entry name" value="Ribosomal_bS16"/>
</dbReference>
<dbReference type="NCBIfam" id="TIGR00002">
    <property type="entry name" value="S16"/>
    <property type="match status" value="1"/>
</dbReference>
<dbReference type="InterPro" id="IPR023803">
    <property type="entry name" value="Ribosomal_bS16_dom_sf"/>
</dbReference>
<dbReference type="PROSITE" id="PS00732">
    <property type="entry name" value="RIBOSOMAL_S16"/>
    <property type="match status" value="1"/>
</dbReference>
<dbReference type="GO" id="GO:0005737">
    <property type="term" value="C:cytoplasm"/>
    <property type="evidence" value="ECO:0007669"/>
    <property type="project" value="UniProtKB-ARBA"/>
</dbReference>
<organism evidence="5 6">
    <name type="scientific">Candidatus Portnoybacteria bacterium CG10_big_fil_rev_8_21_14_0_10_36_7</name>
    <dbReference type="NCBI Taxonomy" id="1974812"/>
    <lineage>
        <taxon>Bacteria</taxon>
        <taxon>Candidatus Portnoyibacteriota</taxon>
    </lineage>
</organism>
<reference evidence="6" key="1">
    <citation type="submission" date="2017-09" db="EMBL/GenBank/DDBJ databases">
        <title>Depth-based differentiation of microbial function through sediment-hosted aquifers and enrichment of novel symbionts in the deep terrestrial subsurface.</title>
        <authorList>
            <person name="Probst A.J."/>
            <person name="Ladd B."/>
            <person name="Jarett J.K."/>
            <person name="Geller-Mcgrath D.E."/>
            <person name="Sieber C.M.K."/>
            <person name="Emerson J.B."/>
            <person name="Anantharaman K."/>
            <person name="Thomas B.C."/>
            <person name="Malmstrom R."/>
            <person name="Stieglmeier M."/>
            <person name="Klingl A."/>
            <person name="Woyke T."/>
            <person name="Ryan C.M."/>
            <person name="Banfield J.F."/>
        </authorList>
    </citation>
    <scope>NUCLEOTIDE SEQUENCE [LARGE SCALE GENOMIC DNA]</scope>
</reference>
<dbReference type="Proteomes" id="UP000231450">
    <property type="component" value="Unassembled WGS sequence"/>
</dbReference>
<comment type="caution">
    <text evidence="5">The sequence shown here is derived from an EMBL/GenBank/DDBJ whole genome shotgun (WGS) entry which is preliminary data.</text>
</comment>
<evidence type="ECO:0000313" key="6">
    <source>
        <dbReference type="Proteomes" id="UP000231450"/>
    </source>
</evidence>
<dbReference type="InterPro" id="IPR020592">
    <property type="entry name" value="Ribosomal_bS16_CS"/>
</dbReference>
<dbReference type="GO" id="GO:0006412">
    <property type="term" value="P:translation"/>
    <property type="evidence" value="ECO:0007669"/>
    <property type="project" value="UniProtKB-UniRule"/>
</dbReference>
<evidence type="ECO:0000256" key="4">
    <source>
        <dbReference type="SAM" id="MobiDB-lite"/>
    </source>
</evidence>
<dbReference type="PANTHER" id="PTHR12919">
    <property type="entry name" value="30S RIBOSOMAL PROTEIN S16"/>
    <property type="match status" value="1"/>
</dbReference>
<keyword evidence="1 3" id="KW-0689">Ribosomal protein</keyword>
<dbReference type="PANTHER" id="PTHR12919:SF20">
    <property type="entry name" value="SMALL RIBOSOMAL SUBUNIT PROTEIN BS16M"/>
    <property type="match status" value="1"/>
</dbReference>
<protein>
    <recommendedName>
        <fullName evidence="3">Small ribosomal subunit protein bS16</fullName>
    </recommendedName>
</protein>
<dbReference type="GO" id="GO:0015935">
    <property type="term" value="C:small ribosomal subunit"/>
    <property type="evidence" value="ECO:0007669"/>
    <property type="project" value="TreeGrafter"/>
</dbReference>
<evidence type="ECO:0000313" key="5">
    <source>
        <dbReference type="EMBL" id="PJE58435.1"/>
    </source>
</evidence>
<dbReference type="SUPFAM" id="SSF54565">
    <property type="entry name" value="Ribosomal protein S16"/>
    <property type="match status" value="1"/>
</dbReference>
<dbReference type="Gene3D" id="3.30.1320.10">
    <property type="match status" value="1"/>
</dbReference>
<name>A0A2M8KEU8_9BACT</name>
<evidence type="ECO:0000256" key="1">
    <source>
        <dbReference type="ARBA" id="ARBA00022980"/>
    </source>
</evidence>
<feature type="region of interest" description="Disordered" evidence="4">
    <location>
        <begin position="83"/>
        <end position="106"/>
    </location>
</feature>
<accession>A0A2M8KEU8</accession>
<feature type="compositionally biased region" description="Basic and acidic residues" evidence="4">
    <location>
        <begin position="91"/>
        <end position="106"/>
    </location>
</feature>
<dbReference type="GO" id="GO:0003735">
    <property type="term" value="F:structural constituent of ribosome"/>
    <property type="evidence" value="ECO:0007669"/>
    <property type="project" value="InterPro"/>
</dbReference>
<proteinExistence type="inferred from homology"/>
<keyword evidence="2 3" id="KW-0687">Ribonucleoprotein</keyword>
<comment type="similarity">
    <text evidence="3">Belongs to the bacterial ribosomal protein bS16 family.</text>
</comment>
<dbReference type="HAMAP" id="MF_00385">
    <property type="entry name" value="Ribosomal_bS16"/>
    <property type="match status" value="1"/>
</dbReference>
<evidence type="ECO:0000256" key="2">
    <source>
        <dbReference type="ARBA" id="ARBA00023274"/>
    </source>
</evidence>
<dbReference type="AlphaFoldDB" id="A0A2M8KEU8"/>
<evidence type="ECO:0000256" key="3">
    <source>
        <dbReference type="HAMAP-Rule" id="MF_00385"/>
    </source>
</evidence>
<sequence length="106" mass="12095">MLKIRLTRVGKKNSPAFRVILVESARASKTGKDIELLGYYEPRHKKTELKKERILFWLSRGAQSSPTVHNLLVKNGVIDAKKVKSFRPKKKDKDAKPKEEPVAKAE</sequence>
<dbReference type="Pfam" id="PF00886">
    <property type="entry name" value="Ribosomal_S16"/>
    <property type="match status" value="1"/>
</dbReference>
<dbReference type="EMBL" id="PFDW01000015">
    <property type="protein sequence ID" value="PJE58435.1"/>
    <property type="molecule type" value="Genomic_DNA"/>
</dbReference>
<gene>
    <name evidence="3 5" type="primary">rpsP</name>
    <name evidence="5" type="ORF">COU81_00765</name>
</gene>